<keyword evidence="2" id="KW-0067">ATP-binding</keyword>
<evidence type="ECO:0000259" key="3">
    <source>
        <dbReference type="PROSITE" id="PS51206"/>
    </source>
</evidence>
<dbReference type="AlphaFoldDB" id="A0A0H2UVM9"/>
<protein>
    <submittedName>
        <fullName evidence="4">Putative DNA primase-phage-associated</fullName>
    </submittedName>
</protein>
<evidence type="ECO:0000256" key="2">
    <source>
        <dbReference type="ARBA" id="ARBA00022840"/>
    </source>
</evidence>
<keyword evidence="1" id="KW-0547">Nucleotide-binding</keyword>
<dbReference type="InterPro" id="IPR014015">
    <property type="entry name" value="Helicase_SF3_DNA-vir"/>
</dbReference>
<dbReference type="Pfam" id="PF03288">
    <property type="entry name" value="Pox_D5"/>
    <property type="match status" value="1"/>
</dbReference>
<dbReference type="HOGENOM" id="CLU_018483_4_2_9"/>
<dbReference type="InterPro" id="IPR006500">
    <property type="entry name" value="Helicase_put_C_phage/plasmid"/>
</dbReference>
<evidence type="ECO:0000313" key="4">
    <source>
        <dbReference type="EMBL" id="AAM79564.1"/>
    </source>
</evidence>
<name>A0A0H2UVM9_STRP3</name>
<sequence length="290" mass="33381">MAASLNGNYSYRKSIWFVGDGNDGKGTFQQMISNLVGFKNVAPLKLNQFSERFGLAIIEGKTVIIGDDVQAGIYVDESSNFNSVVTGEPVSIEKKGENPYMAIFKKTVIQSTNGMPSFKNKSNGTYRRIIIIPFQKTFSSTEDNWAIKDDYINRKEVLEYVLWKAINLDFDRFSEPKATQERMHAFKRDSNTILAFIDDWFERFTSTVLPTRFLWWLYKEWCKDNGHTPLKQSTFENELSTNIPDGWVKKKSRVAGKFFPSDEIPTEYGHFPWNNEKDANGSMQSYVKII</sequence>
<dbReference type="EMBL" id="AE014074">
    <property type="protein sequence ID" value="AAM79564.1"/>
    <property type="molecule type" value="Genomic_DNA"/>
</dbReference>
<dbReference type="InterPro" id="IPR027417">
    <property type="entry name" value="P-loop_NTPase"/>
</dbReference>
<gene>
    <name evidence="4" type="ordered locus">SpyM3_0957</name>
</gene>
<evidence type="ECO:0000256" key="1">
    <source>
        <dbReference type="ARBA" id="ARBA00022741"/>
    </source>
</evidence>
<dbReference type="PROSITE" id="PS51206">
    <property type="entry name" value="SF3_HELICASE_1"/>
    <property type="match status" value="1"/>
</dbReference>
<dbReference type="Proteomes" id="UP000000564">
    <property type="component" value="Chromosome"/>
</dbReference>
<dbReference type="Gene3D" id="3.40.50.300">
    <property type="entry name" value="P-loop containing nucleotide triphosphate hydrolases"/>
    <property type="match status" value="1"/>
</dbReference>
<dbReference type="Pfam" id="PF19263">
    <property type="entry name" value="DUF5906"/>
    <property type="match status" value="1"/>
</dbReference>
<feature type="domain" description="SF3 helicase" evidence="3">
    <location>
        <begin position="1"/>
        <end position="147"/>
    </location>
</feature>
<dbReference type="NCBIfam" id="TIGR01613">
    <property type="entry name" value="primase_Cterm"/>
    <property type="match status" value="1"/>
</dbReference>
<dbReference type="InterPro" id="IPR045455">
    <property type="entry name" value="NrS-1_pol-like_helicase"/>
</dbReference>
<organism evidence="4 5">
    <name type="scientific">Streptococcus pyogenes serotype M3 (strain ATCC BAA-595 / MGAS315)</name>
    <dbReference type="NCBI Taxonomy" id="198466"/>
    <lineage>
        <taxon>Bacteria</taxon>
        <taxon>Bacillati</taxon>
        <taxon>Bacillota</taxon>
        <taxon>Bacilli</taxon>
        <taxon>Lactobacillales</taxon>
        <taxon>Streptococcaceae</taxon>
        <taxon>Streptococcus</taxon>
    </lineage>
</organism>
<dbReference type="KEGG" id="spg:SpyM3_0957"/>
<reference evidence="4 5" key="1">
    <citation type="journal article" date="2002" name="Proc. Natl. Acad. Sci. U.S.A.">
        <title>Genome sequence of a serotype M3 strain of group A Streptococcus: phage-encoded toxins, the high-virulence phenotype, and clone emergence.</title>
        <authorList>
            <person name="Beres S.B."/>
            <person name="Sylva G.L."/>
            <person name="Barbian K.D."/>
            <person name="Lei B."/>
            <person name="Hoff J.S."/>
            <person name="Mammarella N.D."/>
            <person name="Liu M.Y."/>
            <person name="Smoot J.C."/>
            <person name="Porcella S.F."/>
            <person name="Parkins L.D."/>
            <person name="Campbell D.S."/>
            <person name="Smith T.M."/>
            <person name="McCormick J.K."/>
            <person name="Leung D.Y."/>
            <person name="Schlievert P.M."/>
            <person name="Musser J.M."/>
        </authorList>
    </citation>
    <scope>NUCLEOTIDE SEQUENCE [LARGE SCALE GENOMIC DNA]</scope>
    <source>
        <strain evidence="5">ATCC BAA-595 / MGAS315</strain>
    </source>
</reference>
<evidence type="ECO:0000313" key="5">
    <source>
        <dbReference type="Proteomes" id="UP000000564"/>
    </source>
</evidence>
<dbReference type="InterPro" id="IPR004968">
    <property type="entry name" value="DNA_primase/NTPase_C"/>
</dbReference>
<dbReference type="GO" id="GO:0005524">
    <property type="term" value="F:ATP binding"/>
    <property type="evidence" value="ECO:0007669"/>
    <property type="project" value="UniProtKB-KW"/>
</dbReference>
<proteinExistence type="predicted"/>
<accession>A0A0H2UVM9</accession>
<dbReference type="SUPFAM" id="SSF52540">
    <property type="entry name" value="P-loop containing nucleoside triphosphate hydrolases"/>
    <property type="match status" value="1"/>
</dbReference>